<proteinExistence type="evidence at transcript level"/>
<dbReference type="KEGG" id="ccat:101458433"/>
<protein>
    <submittedName>
        <fullName evidence="1">Uncharacterized protein</fullName>
    </submittedName>
</protein>
<reference evidence="1" key="2">
    <citation type="journal article" date="2014" name="BMC Genomics">
        <title>A genomic perspective to assessing quality of mass-reared SIT flies used in Mediterranean fruit fly (Ceratitis capitata) eradication in California.</title>
        <authorList>
            <person name="Calla B."/>
            <person name="Hall B."/>
            <person name="Hou S."/>
            <person name="Geib S.M."/>
        </authorList>
    </citation>
    <scope>NUCLEOTIDE SEQUENCE</scope>
</reference>
<accession>W8BXU5</accession>
<dbReference type="EMBL" id="GAMC01002408">
    <property type="protein sequence ID" value="JAC04148.1"/>
    <property type="molecule type" value="mRNA"/>
</dbReference>
<evidence type="ECO:0000313" key="1">
    <source>
        <dbReference type="EMBL" id="JAC04148.1"/>
    </source>
</evidence>
<sequence length="234" mass="27945">MNHHRNLLRYELDLAPKHTEKQIHHHLNTRSTAMECTKNMTDHLESVQSQAQNSLKELRDKLAIFTRARFNDEPSETYKFWRNHSLNLTHPYTFCYERHYDSTARPEFKHLNYPKLTKELFEEELKKIYKTWKILEGVYYQTVNPTNINNWRDRSSEAFNNMLFYFNLTLTQLQNNRNNVGNLLGNTISHELDSNIPLVYNTTAQVREWLIILESISFLHYLTGLCTKLIEMCS</sequence>
<organism evidence="1">
    <name type="scientific">Ceratitis capitata</name>
    <name type="common">Mediterranean fruit fly</name>
    <name type="synonym">Tephritis capitata</name>
    <dbReference type="NCBI Taxonomy" id="7213"/>
    <lineage>
        <taxon>Eukaryota</taxon>
        <taxon>Metazoa</taxon>
        <taxon>Ecdysozoa</taxon>
        <taxon>Arthropoda</taxon>
        <taxon>Hexapoda</taxon>
        <taxon>Insecta</taxon>
        <taxon>Pterygota</taxon>
        <taxon>Neoptera</taxon>
        <taxon>Endopterygota</taxon>
        <taxon>Diptera</taxon>
        <taxon>Brachycera</taxon>
        <taxon>Muscomorpha</taxon>
        <taxon>Tephritoidea</taxon>
        <taxon>Tephritidae</taxon>
        <taxon>Ceratitis</taxon>
        <taxon>Ceratitis</taxon>
    </lineage>
</organism>
<dbReference type="OrthoDB" id="8020247at2759"/>
<reference evidence="1" key="1">
    <citation type="submission" date="2013-07" db="EMBL/GenBank/DDBJ databases">
        <authorList>
            <person name="Geib S."/>
        </authorList>
    </citation>
    <scope>NUCLEOTIDE SEQUENCE</scope>
</reference>
<name>W8BXU5_CERCA</name>
<dbReference type="AlphaFoldDB" id="W8BXU5"/>
<dbReference type="GeneID" id="101458433"/>